<dbReference type="CDD" id="cd00082">
    <property type="entry name" value="HisKA"/>
    <property type="match status" value="1"/>
</dbReference>
<keyword evidence="13 14" id="KW-0472">Membrane</keyword>
<keyword evidence="10" id="KW-0067">ATP-binding</keyword>
<dbReference type="PANTHER" id="PTHR45436">
    <property type="entry name" value="SENSOR HISTIDINE KINASE YKOH"/>
    <property type="match status" value="1"/>
</dbReference>
<evidence type="ECO:0000256" key="1">
    <source>
        <dbReference type="ARBA" id="ARBA00000085"/>
    </source>
</evidence>
<reference evidence="17 18" key="1">
    <citation type="submission" date="2019-03" db="EMBL/GenBank/DDBJ databases">
        <title>This is whole genome sequence of Paenibacillus sp MS74 strain.</title>
        <authorList>
            <person name="Trinh H.N."/>
        </authorList>
    </citation>
    <scope>NUCLEOTIDE SEQUENCE [LARGE SCALE GENOMIC DNA]</scope>
    <source>
        <strain evidence="17 18">MS74</strain>
    </source>
</reference>
<dbReference type="PROSITE" id="PS50109">
    <property type="entry name" value="HIS_KIN"/>
    <property type="match status" value="1"/>
</dbReference>
<dbReference type="SMART" id="SM00387">
    <property type="entry name" value="HATPase_c"/>
    <property type="match status" value="1"/>
</dbReference>
<dbReference type="SMART" id="SM00388">
    <property type="entry name" value="HisKA"/>
    <property type="match status" value="1"/>
</dbReference>
<protein>
    <recommendedName>
        <fullName evidence="3">histidine kinase</fullName>
        <ecNumber evidence="3">2.7.13.3</ecNumber>
    </recommendedName>
</protein>
<keyword evidence="7 14" id="KW-0812">Transmembrane</keyword>
<keyword evidence="5" id="KW-0597">Phosphoprotein</keyword>
<evidence type="ECO:0000256" key="12">
    <source>
        <dbReference type="ARBA" id="ARBA00023012"/>
    </source>
</evidence>
<evidence type="ECO:0000313" key="18">
    <source>
        <dbReference type="Proteomes" id="UP000295636"/>
    </source>
</evidence>
<dbReference type="InterPro" id="IPR050428">
    <property type="entry name" value="TCS_sensor_his_kinase"/>
</dbReference>
<organism evidence="17 18">
    <name type="scientific">Paenibacillus piri</name>
    <dbReference type="NCBI Taxonomy" id="2547395"/>
    <lineage>
        <taxon>Bacteria</taxon>
        <taxon>Bacillati</taxon>
        <taxon>Bacillota</taxon>
        <taxon>Bacilli</taxon>
        <taxon>Bacillales</taxon>
        <taxon>Paenibacillaceae</taxon>
        <taxon>Paenibacillus</taxon>
    </lineage>
</organism>
<dbReference type="SUPFAM" id="SSF158472">
    <property type="entry name" value="HAMP domain-like"/>
    <property type="match status" value="1"/>
</dbReference>
<dbReference type="Pfam" id="PF02518">
    <property type="entry name" value="HATPase_c"/>
    <property type="match status" value="1"/>
</dbReference>
<comment type="subcellular location">
    <subcellularLocation>
        <location evidence="2">Cell membrane</location>
        <topology evidence="2">Multi-pass membrane protein</topology>
    </subcellularLocation>
</comment>
<dbReference type="Proteomes" id="UP000295636">
    <property type="component" value="Unassembled WGS sequence"/>
</dbReference>
<keyword evidence="18" id="KW-1185">Reference proteome</keyword>
<dbReference type="InterPro" id="IPR003660">
    <property type="entry name" value="HAMP_dom"/>
</dbReference>
<dbReference type="CDD" id="cd06225">
    <property type="entry name" value="HAMP"/>
    <property type="match status" value="1"/>
</dbReference>
<accession>A0A4R5K7I7</accession>
<keyword evidence="12" id="KW-0902">Two-component regulatory system</keyword>
<keyword evidence="4" id="KW-1003">Cell membrane</keyword>
<dbReference type="EMBL" id="SMRT01000034">
    <property type="protein sequence ID" value="TDF90109.1"/>
    <property type="molecule type" value="Genomic_DNA"/>
</dbReference>
<dbReference type="InterPro" id="IPR036097">
    <property type="entry name" value="HisK_dim/P_sf"/>
</dbReference>
<evidence type="ECO:0000256" key="13">
    <source>
        <dbReference type="ARBA" id="ARBA00023136"/>
    </source>
</evidence>
<comment type="catalytic activity">
    <reaction evidence="1">
        <text>ATP + protein L-histidine = ADP + protein N-phospho-L-histidine.</text>
        <dbReference type="EC" id="2.7.13.3"/>
    </reaction>
</comment>
<evidence type="ECO:0000256" key="9">
    <source>
        <dbReference type="ARBA" id="ARBA00022777"/>
    </source>
</evidence>
<dbReference type="GO" id="GO:0000155">
    <property type="term" value="F:phosphorelay sensor kinase activity"/>
    <property type="evidence" value="ECO:0007669"/>
    <property type="project" value="InterPro"/>
</dbReference>
<feature type="domain" description="Histidine kinase" evidence="15">
    <location>
        <begin position="230"/>
        <end position="450"/>
    </location>
</feature>
<evidence type="ECO:0000256" key="2">
    <source>
        <dbReference type="ARBA" id="ARBA00004651"/>
    </source>
</evidence>
<dbReference type="CDD" id="cd00075">
    <property type="entry name" value="HATPase"/>
    <property type="match status" value="1"/>
</dbReference>
<dbReference type="GO" id="GO:0005886">
    <property type="term" value="C:plasma membrane"/>
    <property type="evidence" value="ECO:0007669"/>
    <property type="project" value="UniProtKB-SubCell"/>
</dbReference>
<dbReference type="InterPro" id="IPR003594">
    <property type="entry name" value="HATPase_dom"/>
</dbReference>
<dbReference type="SUPFAM" id="SSF55874">
    <property type="entry name" value="ATPase domain of HSP90 chaperone/DNA topoisomerase II/histidine kinase"/>
    <property type="match status" value="1"/>
</dbReference>
<dbReference type="InterPro" id="IPR004358">
    <property type="entry name" value="Sig_transdc_His_kin-like_C"/>
</dbReference>
<dbReference type="Gene3D" id="3.30.565.10">
    <property type="entry name" value="Histidine kinase-like ATPase, C-terminal domain"/>
    <property type="match status" value="1"/>
</dbReference>
<evidence type="ECO:0000256" key="14">
    <source>
        <dbReference type="SAM" id="Phobius"/>
    </source>
</evidence>
<dbReference type="SMART" id="SM00304">
    <property type="entry name" value="HAMP"/>
    <property type="match status" value="1"/>
</dbReference>
<dbReference type="PANTHER" id="PTHR45436:SF5">
    <property type="entry name" value="SENSOR HISTIDINE KINASE TRCS"/>
    <property type="match status" value="1"/>
</dbReference>
<dbReference type="Gene3D" id="1.10.287.130">
    <property type="match status" value="1"/>
</dbReference>
<keyword evidence="8" id="KW-0547">Nucleotide-binding</keyword>
<dbReference type="PROSITE" id="PS50885">
    <property type="entry name" value="HAMP"/>
    <property type="match status" value="1"/>
</dbReference>
<keyword evidence="11 14" id="KW-1133">Transmembrane helix</keyword>
<evidence type="ECO:0000256" key="8">
    <source>
        <dbReference type="ARBA" id="ARBA00022741"/>
    </source>
</evidence>
<evidence type="ECO:0000256" key="3">
    <source>
        <dbReference type="ARBA" id="ARBA00012438"/>
    </source>
</evidence>
<dbReference type="InterPro" id="IPR003661">
    <property type="entry name" value="HisK_dim/P_dom"/>
</dbReference>
<evidence type="ECO:0000256" key="11">
    <source>
        <dbReference type="ARBA" id="ARBA00022989"/>
    </source>
</evidence>
<dbReference type="InterPro" id="IPR036890">
    <property type="entry name" value="HATPase_C_sf"/>
</dbReference>
<dbReference type="Gene3D" id="6.10.340.10">
    <property type="match status" value="1"/>
</dbReference>
<comment type="caution">
    <text evidence="17">The sequence shown here is derived from an EMBL/GenBank/DDBJ whole genome shotgun (WGS) entry which is preliminary data.</text>
</comment>
<dbReference type="PROSITE" id="PS51257">
    <property type="entry name" value="PROKAR_LIPOPROTEIN"/>
    <property type="match status" value="1"/>
</dbReference>
<dbReference type="Pfam" id="PF00672">
    <property type="entry name" value="HAMP"/>
    <property type="match status" value="1"/>
</dbReference>
<proteinExistence type="predicted"/>
<name>A0A4R5K7I7_9BACL</name>
<feature type="domain" description="HAMP" evidence="16">
    <location>
        <begin position="170"/>
        <end position="222"/>
    </location>
</feature>
<evidence type="ECO:0000256" key="6">
    <source>
        <dbReference type="ARBA" id="ARBA00022679"/>
    </source>
</evidence>
<dbReference type="Pfam" id="PF00512">
    <property type="entry name" value="HisKA"/>
    <property type="match status" value="1"/>
</dbReference>
<evidence type="ECO:0000313" key="17">
    <source>
        <dbReference type="EMBL" id="TDF90109.1"/>
    </source>
</evidence>
<evidence type="ECO:0000256" key="4">
    <source>
        <dbReference type="ARBA" id="ARBA00022475"/>
    </source>
</evidence>
<dbReference type="PRINTS" id="PR00344">
    <property type="entry name" value="BCTRLSENSOR"/>
</dbReference>
<evidence type="ECO:0000256" key="5">
    <source>
        <dbReference type="ARBA" id="ARBA00022553"/>
    </source>
</evidence>
<evidence type="ECO:0000256" key="7">
    <source>
        <dbReference type="ARBA" id="ARBA00022692"/>
    </source>
</evidence>
<feature type="transmembrane region" description="Helical" evidence="14">
    <location>
        <begin position="144"/>
        <end position="168"/>
    </location>
</feature>
<sequence length="450" mass="50298">MKVRRKLFLAMTFFIACLILVFCLITQLVVRESLNAVVDSARGGEVDRLAGQFVRYYDNNRQSWEGVQQLDDALSRSITGTPASFLLVSPQDQILFQKGEEAVPLIKRLGIRQPMERNGKTIAVIYYYDSEVAALSKLRIGLPISILFLLIPSAVLFIGISLGVAWWLSQRFTAPLRQLIAAIDRMGRGEFGVQAAISTRDEYGQVAQAFNEMSRLIQSLEEHRRNLVADVAHELRTPITIIRGKLDLVQQSSRRVEPESLLPLQDELIRLTRLVDDLHLLSLAEAKKLPMDREATDLPKLLNRVVERVSHDFDQKRIRIHVTEEGGISLAYVDPNRMAQVFLNLIVNAVRHTPTEGLITITIREEATGQGDSGYVRIDIADTGPGMDPNHLPYLFDRFYRTDQAQVQSNGGMGLGLAIAKGIVTAHDGTIHVESELGQGTVFIVRLPIS</sequence>
<dbReference type="AlphaFoldDB" id="A0A4R5K7I7"/>
<dbReference type="InterPro" id="IPR005467">
    <property type="entry name" value="His_kinase_dom"/>
</dbReference>
<dbReference type="FunFam" id="3.30.565.10:FF:000006">
    <property type="entry name" value="Sensor histidine kinase WalK"/>
    <property type="match status" value="1"/>
</dbReference>
<evidence type="ECO:0000259" key="16">
    <source>
        <dbReference type="PROSITE" id="PS50885"/>
    </source>
</evidence>
<dbReference type="OrthoDB" id="9813151at2"/>
<gene>
    <name evidence="17" type="ORF">E1757_34250</name>
</gene>
<keyword evidence="6" id="KW-0808">Transferase</keyword>
<evidence type="ECO:0000259" key="15">
    <source>
        <dbReference type="PROSITE" id="PS50109"/>
    </source>
</evidence>
<dbReference type="GO" id="GO:0005524">
    <property type="term" value="F:ATP binding"/>
    <property type="evidence" value="ECO:0007669"/>
    <property type="project" value="UniProtKB-KW"/>
</dbReference>
<dbReference type="SUPFAM" id="SSF47384">
    <property type="entry name" value="Homodimeric domain of signal transducing histidine kinase"/>
    <property type="match status" value="1"/>
</dbReference>
<keyword evidence="9" id="KW-0418">Kinase</keyword>
<feature type="transmembrane region" description="Helical" evidence="14">
    <location>
        <begin position="7"/>
        <end position="30"/>
    </location>
</feature>
<evidence type="ECO:0000256" key="10">
    <source>
        <dbReference type="ARBA" id="ARBA00022840"/>
    </source>
</evidence>
<dbReference type="EC" id="2.7.13.3" evidence="3"/>